<keyword evidence="3" id="KW-1185">Reference proteome</keyword>
<accession>A0ABS3UGB8</accession>
<dbReference type="Pfam" id="PF12770">
    <property type="entry name" value="CHAT"/>
    <property type="match status" value="1"/>
</dbReference>
<proteinExistence type="predicted"/>
<organism evidence="2 3">
    <name type="scientific">Actinoplanes flavus</name>
    <dbReference type="NCBI Taxonomy" id="2820290"/>
    <lineage>
        <taxon>Bacteria</taxon>
        <taxon>Bacillati</taxon>
        <taxon>Actinomycetota</taxon>
        <taxon>Actinomycetes</taxon>
        <taxon>Micromonosporales</taxon>
        <taxon>Micromonosporaceae</taxon>
        <taxon>Actinoplanes</taxon>
    </lineage>
</organism>
<dbReference type="RefSeq" id="WP_208467021.1">
    <property type="nucleotide sequence ID" value="NZ_JAGFNS010000005.1"/>
</dbReference>
<gene>
    <name evidence="2" type="ORF">J5X75_09850</name>
</gene>
<feature type="domain" description="CHAT" evidence="1">
    <location>
        <begin position="567"/>
        <end position="875"/>
    </location>
</feature>
<evidence type="ECO:0000313" key="2">
    <source>
        <dbReference type="EMBL" id="MBO3737824.1"/>
    </source>
</evidence>
<reference evidence="2 3" key="1">
    <citation type="submission" date="2021-03" db="EMBL/GenBank/DDBJ databases">
        <title>Actinoplanes flavus sp. nov., a novel actinomycete isolated from Coconut Palm rhizosphere soil.</title>
        <authorList>
            <person name="Luo X."/>
        </authorList>
    </citation>
    <scope>NUCLEOTIDE SEQUENCE [LARGE SCALE GENOMIC DNA]</scope>
    <source>
        <strain evidence="2 3">NEAU-H7</strain>
    </source>
</reference>
<comment type="caution">
    <text evidence="2">The sequence shown here is derived from an EMBL/GenBank/DDBJ whole genome shotgun (WGS) entry which is preliminary data.</text>
</comment>
<dbReference type="InterPro" id="IPR024983">
    <property type="entry name" value="CHAT_dom"/>
</dbReference>
<evidence type="ECO:0000313" key="3">
    <source>
        <dbReference type="Proteomes" id="UP000679690"/>
    </source>
</evidence>
<evidence type="ECO:0000259" key="1">
    <source>
        <dbReference type="Pfam" id="PF12770"/>
    </source>
</evidence>
<dbReference type="EMBL" id="JAGFNS010000005">
    <property type="protein sequence ID" value="MBO3737824.1"/>
    <property type="molecule type" value="Genomic_DNA"/>
</dbReference>
<dbReference type="Proteomes" id="UP000679690">
    <property type="component" value="Unassembled WGS sequence"/>
</dbReference>
<name>A0ABS3UGB8_9ACTN</name>
<protein>
    <submittedName>
        <fullName evidence="2">CHAT domain-containing protein</fullName>
    </submittedName>
</protein>
<sequence length="876" mass="92525">MDEDAERYAVIAAALAGHAPLADAIRALRSAPAGGPYRGALAAGLIDRFVDDEQSQLFGERESLEALIAIGDGDPPAGPSWPRTRALGRSAALAMAAMRYDLPDTESALEELDDLAAVITAGDRVGRIHLERARLAVSMYHAVIDGDDPFQSEAWQRFRKLADGGPPEAVALGEAIDISQALMNDPHTDLDARLERLGEVAARLPDSAARSMIETTADQIRQVIAGNPDAIPSTGGGGAGALHLAASVIGPLSAEDATAEDLDRAVDRLRAALAACPDDPHQRILHLTGLAGALARRAQVRNDIGDLPEAERLLVEAQGLLSGPQDRAWEIVHEGLSQVRQRMGGEQDSYLDAVVSLRTHVWRVLMQPDAAGAAAVAREAGEAAVSAARGCLRVHDVAGAVRALDAGRGLALYAATEMRSVPDLLRGAGRDDLAADWQRAIDADGPAPGLRRRVFGVLADIAPGGALFDPPEIDEIREALSELDLDGLVYLVPSSDLWPGLAVTVPAVGELSYLGLPGLKPADSPEVAAYLGVASRRDSAAVGRSGKRDMVILDDDLTDRLDIVRDWAWRAAMGPILDSVLPTWTHVPAHRVPRMALVPMGELALIPWQAARRAGGEPAIRSVAFSQAASARMLLRSAALPPVAPSRLGLIVADPETGAGAVDLHGAREEASAIHDAFYRGARYLGRLPGDDGEVSPSGEGTPEQVRAWLTSTGRAAGSMLHLACHGVADSHEGGSHLMLAGQRLAAEELVKLMTAVPDRAVGLVVLAACSSGMAARDYDEAYSLGTAFLAGGARSVLSTQWTIPDSSTSLLMFMFHHHLMTDRLPVWEALHRAQLWMLDPDREVPASMPARLSAQLDDGDPADVTGWAGFLHGGR</sequence>